<dbReference type="GO" id="GO:0005634">
    <property type="term" value="C:nucleus"/>
    <property type="evidence" value="ECO:0007669"/>
    <property type="project" value="UniProtKB-SubCell"/>
</dbReference>
<feature type="binding site" evidence="3">
    <location>
        <begin position="224"/>
        <end position="229"/>
    </location>
    <ligand>
        <name>ATP</name>
        <dbReference type="ChEBI" id="CHEBI:30616"/>
    </ligand>
</feature>
<dbReference type="InterPro" id="IPR002173">
    <property type="entry name" value="Carboh/pur_kinase_PfkB_CS"/>
</dbReference>
<gene>
    <name evidence="5" type="ORF">AFUS01_LOCUS18316</name>
</gene>
<comment type="caution">
    <text evidence="3">Lacks conserved residue(s) required for the propagation of feature annotation.</text>
</comment>
<dbReference type="GO" id="GO:0005524">
    <property type="term" value="F:ATP binding"/>
    <property type="evidence" value="ECO:0007669"/>
    <property type="project" value="UniProtKB-UniRule"/>
</dbReference>
<comment type="pathway">
    <text evidence="3">Carbohydrate metabolism; D-ribose degradation; D-ribose 5-phosphate from beta-D-ribopyranose: step 2/2.</text>
</comment>
<evidence type="ECO:0000256" key="3">
    <source>
        <dbReference type="HAMAP-Rule" id="MF_03215"/>
    </source>
</evidence>
<dbReference type="NCBIfam" id="TIGR02152">
    <property type="entry name" value="D_ribokin_bact"/>
    <property type="match status" value="1"/>
</dbReference>
<evidence type="ECO:0000313" key="5">
    <source>
        <dbReference type="EMBL" id="CAG7729618.1"/>
    </source>
</evidence>
<feature type="active site" description="Proton acceptor" evidence="3">
    <location>
        <position position="258"/>
    </location>
</feature>
<dbReference type="Pfam" id="PF00294">
    <property type="entry name" value="PfkB"/>
    <property type="match status" value="1"/>
</dbReference>
<keyword evidence="3" id="KW-0963">Cytoplasm</keyword>
<feature type="binding site" evidence="3">
    <location>
        <position position="187"/>
    </location>
    <ligand>
        <name>ATP</name>
        <dbReference type="ChEBI" id="CHEBI:30616"/>
    </ligand>
</feature>
<dbReference type="OrthoDB" id="415590at2759"/>
<dbReference type="Proteomes" id="UP000708208">
    <property type="component" value="Unassembled WGS sequence"/>
</dbReference>
<dbReference type="CDD" id="cd01174">
    <property type="entry name" value="ribokinase"/>
    <property type="match status" value="1"/>
</dbReference>
<dbReference type="GO" id="GO:0004747">
    <property type="term" value="F:ribokinase activity"/>
    <property type="evidence" value="ECO:0007669"/>
    <property type="project" value="UniProtKB-UniRule"/>
</dbReference>
<feature type="binding site" evidence="3">
    <location>
        <position position="254"/>
    </location>
    <ligand>
        <name>K(+)</name>
        <dbReference type="ChEBI" id="CHEBI:29103"/>
    </ligand>
</feature>
<dbReference type="EMBL" id="CAJVCH010181505">
    <property type="protein sequence ID" value="CAG7729618.1"/>
    <property type="molecule type" value="Genomic_DNA"/>
</dbReference>
<dbReference type="GO" id="GO:0019303">
    <property type="term" value="P:D-ribose catabolic process"/>
    <property type="evidence" value="ECO:0007669"/>
    <property type="project" value="UniProtKB-UniRule"/>
</dbReference>
<evidence type="ECO:0000313" key="6">
    <source>
        <dbReference type="Proteomes" id="UP000708208"/>
    </source>
</evidence>
<feature type="binding site" evidence="3">
    <location>
        <begin position="39"/>
        <end position="43"/>
    </location>
    <ligand>
        <name>substrate</name>
    </ligand>
</feature>
<dbReference type="InterPro" id="IPR011877">
    <property type="entry name" value="Ribokinase"/>
</dbReference>
<evidence type="ECO:0000259" key="4">
    <source>
        <dbReference type="Pfam" id="PF00294"/>
    </source>
</evidence>
<evidence type="ECO:0000256" key="2">
    <source>
        <dbReference type="ARBA" id="ARBA00022777"/>
    </source>
</evidence>
<feature type="binding site" evidence="3">
    <location>
        <position position="258"/>
    </location>
    <ligand>
        <name>substrate</name>
    </ligand>
</feature>
<keyword evidence="3" id="KW-0547">Nucleotide-binding</keyword>
<keyword evidence="3" id="KW-0539">Nucleus</keyword>
<feature type="binding site" evidence="3">
    <location>
        <position position="142"/>
    </location>
    <ligand>
        <name>substrate</name>
    </ligand>
</feature>
<feature type="binding site" evidence="3">
    <location>
        <position position="297"/>
    </location>
    <ligand>
        <name>K(+)</name>
        <dbReference type="ChEBI" id="CHEBI:29103"/>
    </ligand>
</feature>
<feature type="binding site" evidence="3">
    <location>
        <position position="252"/>
    </location>
    <ligand>
        <name>K(+)</name>
        <dbReference type="ChEBI" id="CHEBI:29103"/>
    </ligand>
</feature>
<feature type="binding site" evidence="3">
    <location>
        <position position="293"/>
    </location>
    <ligand>
        <name>K(+)</name>
        <dbReference type="ChEBI" id="CHEBI:29103"/>
    </ligand>
</feature>
<keyword evidence="3" id="KW-0067">ATP-binding</keyword>
<feature type="binding site" evidence="3">
    <location>
        <begin position="257"/>
        <end position="258"/>
    </location>
    <ligand>
        <name>ATP</name>
        <dbReference type="ChEBI" id="CHEBI:30616"/>
    </ligand>
</feature>
<comment type="cofactor">
    <cofactor evidence="3">
        <name>Mg(2+)</name>
        <dbReference type="ChEBI" id="CHEBI:18420"/>
    </cofactor>
    <text evidence="3">Requires a divalent cation, most likely magnesium in vivo, as an electrophilic catalyst to aid phosphoryl group transfer. It is the chelate of the metal and the nucleotide that is the actual substrate.</text>
</comment>
<feature type="domain" description="Carbohydrate kinase PfkB" evidence="4">
    <location>
        <begin position="1"/>
        <end position="299"/>
    </location>
</feature>
<dbReference type="UniPathway" id="UPA00916">
    <property type="reaction ID" value="UER00889"/>
</dbReference>
<sequence length="311" mass="33208">MTDVTVVGSIFMDLICYADRLPKPGETLGGTDFQTGYGGKGANQCIAAQRLGIKTAFVGKLGKDAYGKEYYENFLSEGVSVEGITLEDNVPTGVASIMVGTDTGENFIIIAEGATKLVTPSYVKEAGEALISSSKLVVCQLEIPHESSLTALRLAKQHGVPTIFNPAPAVSGLPKEIFQLCDHIILNETEAEIISGLEKIQDQLGLEQAIEKLKELGCTNIILTLGSDGALVWDNSRKSYERFQAPKVKAVDTTGAGDCFVGAYAACIARGDELSTAVRNAIANASDSVQRKGTQKSFPYKIEIFLIDCDL</sequence>
<dbReference type="PROSITE" id="PS00584">
    <property type="entry name" value="PFKB_KINASES_2"/>
    <property type="match status" value="1"/>
</dbReference>
<dbReference type="PANTHER" id="PTHR10584:SF166">
    <property type="entry name" value="RIBOKINASE"/>
    <property type="match status" value="1"/>
</dbReference>
<keyword evidence="1 3" id="KW-0808">Transferase</keyword>
<feature type="binding site" evidence="3">
    <location>
        <position position="288"/>
    </location>
    <ligand>
        <name>K(+)</name>
        <dbReference type="ChEBI" id="CHEBI:29103"/>
    </ligand>
</feature>
<feature type="binding site" evidence="3">
    <location>
        <position position="291"/>
    </location>
    <ligand>
        <name>K(+)</name>
        <dbReference type="ChEBI" id="CHEBI:29103"/>
    </ligand>
</feature>
<comment type="caution">
    <text evidence="5">The sequence shown here is derived from an EMBL/GenBank/DDBJ whole genome shotgun (WGS) entry which is preliminary data.</text>
</comment>
<dbReference type="PANTHER" id="PTHR10584">
    <property type="entry name" value="SUGAR KINASE"/>
    <property type="match status" value="1"/>
</dbReference>
<comment type="subcellular location">
    <subcellularLocation>
        <location evidence="3">Cytoplasm</location>
    </subcellularLocation>
    <subcellularLocation>
        <location evidence="3">Nucleus</location>
    </subcellularLocation>
</comment>
<name>A0A8J2NX39_9HEXA</name>
<reference evidence="5" key="1">
    <citation type="submission" date="2021-06" db="EMBL/GenBank/DDBJ databases">
        <authorList>
            <person name="Hodson N. C."/>
            <person name="Mongue J. A."/>
            <person name="Jaron S. K."/>
        </authorList>
    </citation>
    <scope>NUCLEOTIDE SEQUENCE</scope>
</reference>
<dbReference type="GO" id="GO:0046872">
    <property type="term" value="F:metal ion binding"/>
    <property type="evidence" value="ECO:0007669"/>
    <property type="project" value="UniProtKB-KW"/>
</dbReference>
<feature type="binding site" evidence="3">
    <location>
        <begin position="11"/>
        <end position="13"/>
    </location>
    <ligand>
        <name>substrate</name>
    </ligand>
</feature>
<evidence type="ECO:0000256" key="1">
    <source>
        <dbReference type="ARBA" id="ARBA00022679"/>
    </source>
</evidence>
<dbReference type="AlphaFoldDB" id="A0A8J2NX39"/>
<dbReference type="InterPro" id="IPR011611">
    <property type="entry name" value="PfkB_dom"/>
</dbReference>
<comment type="function">
    <text evidence="3">Catalyzes the phosphorylation of ribose at O-5 in a reaction requiring ATP and magnesium. The resulting D-ribose-5-phosphate can then be used either for sythesis of nucleotides, histidine, and tryptophan, or as a component of the pentose phosphate pathway.</text>
</comment>
<proteinExistence type="inferred from homology"/>
<comment type="similarity">
    <text evidence="3">Belongs to the carbohydrate kinase PfkB family. Ribokinase subfamily.</text>
</comment>
<keyword evidence="3" id="KW-0119">Carbohydrate metabolism</keyword>
<organism evidence="5 6">
    <name type="scientific">Allacma fusca</name>
    <dbReference type="NCBI Taxonomy" id="39272"/>
    <lineage>
        <taxon>Eukaryota</taxon>
        <taxon>Metazoa</taxon>
        <taxon>Ecdysozoa</taxon>
        <taxon>Arthropoda</taxon>
        <taxon>Hexapoda</taxon>
        <taxon>Collembola</taxon>
        <taxon>Symphypleona</taxon>
        <taxon>Sminthuridae</taxon>
        <taxon>Allacma</taxon>
    </lineage>
</organism>
<comment type="subunit">
    <text evidence="3">Homodimer.</text>
</comment>
<keyword evidence="2 3" id="KW-0418">Kinase</keyword>
<protein>
    <recommendedName>
        <fullName evidence="3">Ribokinase</fullName>
        <shortName evidence="3">RK</shortName>
        <ecNumber evidence="3">2.7.1.15</ecNumber>
    </recommendedName>
</protein>
<keyword evidence="3" id="KW-0479">Metal-binding</keyword>
<keyword evidence="3" id="KW-0460">Magnesium</keyword>
<comment type="activity regulation">
    <text evidence="3">Activated by a monovalent cation that binds near, but not in, the active site. The most likely occupant of the site in vivo is potassium. Ion binding induces a conformational change that may alter substrate affinity.</text>
</comment>
<accession>A0A8J2NX39</accession>
<dbReference type="GO" id="GO:0005829">
    <property type="term" value="C:cytosol"/>
    <property type="evidence" value="ECO:0007669"/>
    <property type="project" value="TreeGrafter"/>
</dbReference>
<dbReference type="EC" id="2.7.1.15" evidence="3"/>
<dbReference type="HAMAP" id="MF_01987">
    <property type="entry name" value="Ribokinase"/>
    <property type="match status" value="1"/>
</dbReference>
<keyword evidence="6" id="KW-1185">Reference proteome</keyword>
<keyword evidence="3" id="KW-0630">Potassium</keyword>
<comment type="catalytic activity">
    <reaction evidence="3">
        <text>D-ribose + ATP = D-ribose 5-phosphate + ADP + H(+)</text>
        <dbReference type="Rhea" id="RHEA:13697"/>
        <dbReference type="ChEBI" id="CHEBI:15378"/>
        <dbReference type="ChEBI" id="CHEBI:30616"/>
        <dbReference type="ChEBI" id="CHEBI:47013"/>
        <dbReference type="ChEBI" id="CHEBI:78346"/>
        <dbReference type="ChEBI" id="CHEBI:456216"/>
        <dbReference type="EC" id="2.7.1.15"/>
    </reaction>
</comment>